<gene>
    <name evidence="1" type="ORF">RT717_17300</name>
</gene>
<sequence>MTALEKITHFFELAGGDLHLLKHDYFVIGSAAMVLAECEMYKIGDINLLTSSADANFLKEQWKDRQVKDHVYAYDRIFRSNSGRFRFKGVDAEVMGNLEVNAGQQWVPLLVRQFMNVTVAGMQVKIPTIKEQHRIYRFFGRPKDIQKAELLLRHL</sequence>
<dbReference type="Proteomes" id="UP001302349">
    <property type="component" value="Chromosome"/>
</dbReference>
<protein>
    <submittedName>
        <fullName evidence="1">Uncharacterized protein</fullName>
    </submittedName>
</protein>
<organism evidence="1 2">
    <name type="scientific">Imperialibacter roseus</name>
    <dbReference type="NCBI Taxonomy" id="1324217"/>
    <lineage>
        <taxon>Bacteria</taxon>
        <taxon>Pseudomonadati</taxon>
        <taxon>Bacteroidota</taxon>
        <taxon>Cytophagia</taxon>
        <taxon>Cytophagales</taxon>
        <taxon>Flammeovirgaceae</taxon>
        <taxon>Imperialibacter</taxon>
    </lineage>
</organism>
<dbReference type="EMBL" id="CP136051">
    <property type="protein sequence ID" value="WOK04842.1"/>
    <property type="molecule type" value="Genomic_DNA"/>
</dbReference>
<reference evidence="1 2" key="1">
    <citation type="journal article" date="2023" name="Microbiol. Resour. Announc.">
        <title>Complete Genome Sequence of Imperialibacter roseus strain P4T.</title>
        <authorList>
            <person name="Tizabi D.R."/>
            <person name="Bachvaroff T."/>
            <person name="Hill R.T."/>
        </authorList>
    </citation>
    <scope>NUCLEOTIDE SEQUENCE [LARGE SCALE GENOMIC DNA]</scope>
    <source>
        <strain evidence="1 2">P4T</strain>
    </source>
</reference>
<dbReference type="InterPro" id="IPR043519">
    <property type="entry name" value="NT_sf"/>
</dbReference>
<proteinExistence type="predicted"/>
<dbReference type="Gene3D" id="3.30.460.40">
    <property type="match status" value="1"/>
</dbReference>
<dbReference type="SUPFAM" id="SSF81301">
    <property type="entry name" value="Nucleotidyltransferase"/>
    <property type="match status" value="1"/>
</dbReference>
<evidence type="ECO:0000313" key="1">
    <source>
        <dbReference type="EMBL" id="WOK04842.1"/>
    </source>
</evidence>
<accession>A0ABZ0IJY3</accession>
<keyword evidence="2" id="KW-1185">Reference proteome</keyword>
<evidence type="ECO:0000313" key="2">
    <source>
        <dbReference type="Proteomes" id="UP001302349"/>
    </source>
</evidence>
<name>A0ABZ0IJY3_9BACT</name>
<dbReference type="RefSeq" id="WP_317487642.1">
    <property type="nucleotide sequence ID" value="NZ_CP136051.1"/>
</dbReference>